<comment type="caution">
    <text evidence="6">The sequence shown here is derived from an EMBL/GenBank/DDBJ whole genome shotgun (WGS) entry which is preliminary data.</text>
</comment>
<evidence type="ECO:0000256" key="1">
    <source>
        <dbReference type="ARBA" id="ARBA00004141"/>
    </source>
</evidence>
<dbReference type="NCBIfam" id="TIGR03062">
    <property type="entry name" value="pip_yhgE_Cterm"/>
    <property type="match status" value="1"/>
</dbReference>
<dbReference type="PANTHER" id="PTHR43077:SF5">
    <property type="entry name" value="PHAGE INFECTION PROTEIN"/>
    <property type="match status" value="1"/>
</dbReference>
<feature type="domain" description="ABC-2 type transporter transmembrane" evidence="5">
    <location>
        <begin position="441"/>
        <end position="655"/>
    </location>
</feature>
<comment type="subcellular location">
    <subcellularLocation>
        <location evidence="1">Membrane</location>
        <topology evidence="1">Multi-pass membrane protein</topology>
    </subcellularLocation>
</comment>
<evidence type="ECO:0000313" key="6">
    <source>
        <dbReference type="EMBL" id="SPW30673.1"/>
    </source>
</evidence>
<organism evidence="6 7">
    <name type="scientific">Corynebacterium matruchotii</name>
    <dbReference type="NCBI Taxonomy" id="43768"/>
    <lineage>
        <taxon>Bacteria</taxon>
        <taxon>Bacillati</taxon>
        <taxon>Actinomycetota</taxon>
        <taxon>Actinomycetes</taxon>
        <taxon>Mycobacteriales</taxon>
        <taxon>Corynebacteriaceae</taxon>
        <taxon>Corynebacterium</taxon>
    </lineage>
</organism>
<keyword evidence="4" id="KW-0472">Membrane</keyword>
<protein>
    <submittedName>
        <fullName evidence="6">Membrane protein</fullName>
    </submittedName>
</protein>
<dbReference type="InterPro" id="IPR017501">
    <property type="entry name" value="Phage_infect_YhgE_C"/>
</dbReference>
<keyword evidence="3" id="KW-1133">Transmembrane helix</keyword>
<dbReference type="EMBL" id="UARK01000023">
    <property type="protein sequence ID" value="SPW30673.1"/>
    <property type="molecule type" value="Genomic_DNA"/>
</dbReference>
<accession>A0A6H9XCF2</accession>
<evidence type="ECO:0000259" key="5">
    <source>
        <dbReference type="Pfam" id="PF12698"/>
    </source>
</evidence>
<gene>
    <name evidence="6" type="ORF">NCTC10254_01774</name>
</gene>
<reference evidence="6 7" key="1">
    <citation type="submission" date="2018-06" db="EMBL/GenBank/DDBJ databases">
        <authorList>
            <consortium name="Pathogen Informatics"/>
            <person name="Doyle S."/>
        </authorList>
    </citation>
    <scope>NUCLEOTIDE SEQUENCE [LARGE SCALE GENOMIC DNA]</scope>
    <source>
        <strain evidence="6 7">NCTC10254</strain>
    </source>
</reference>
<dbReference type="NCBIfam" id="TIGR03061">
    <property type="entry name" value="pip_yhgE_Nterm"/>
    <property type="match status" value="1"/>
</dbReference>
<evidence type="ECO:0000256" key="4">
    <source>
        <dbReference type="ARBA" id="ARBA00023136"/>
    </source>
</evidence>
<name>A0A6H9XCF2_9CORY</name>
<evidence type="ECO:0000256" key="2">
    <source>
        <dbReference type="ARBA" id="ARBA00022692"/>
    </source>
</evidence>
<sequence>MSLLHIGTELRRFGRGKLPPIALSVVMLLPLLFGGLFVWSYWDPIGHLNKLPVALVNSDKGAMIKGKHTVAGDQIVDKLIESKAVDFYQVTPDDAREGIANGTYYFAIELPTDFSEAVASANTPTPHQATLNAVFNNTNGLLGTALGNQVVTRVLATINENLGSQMVNQLLVGFGTIDQGLHKAGDGAAKLKEGSGKARDASGKLADGSKQLGDNLKTAKDGAAELDQGAQTLATNLGTADDAASQLADGLTKLTDATDKLGAGAGQISNGVNQVVGPAQTLAQTQQQLLTLLINLSGQVRGLNLPQTNQFADQIDATITTIQTNGIPATPNPDGTDPLSQLTKLANGASELHRQLTDPNAEYRGGINKAADGAGQLSEGLHKLSDGSQRLVLGTKKLADGTSKLAEGSEQLTSGARQLADGLVTLDDGMGELALKLNESAQKVPAFADGAAKNFSTPVAENTPKDSLGIFGMGLTPMFISIGLFLGATVTFMLLHPRNRRAIDSGAIPLRAVLAAYLPAAIVGITQATIMFLVQRFALGLHAINELGLWASMCLIAVTFITITQGLNNIFGVTVGRVLCLALMTLQIVSSGGLYPPETQPAPLRWFHTIDPMTYSVNLLRRMIFGTEALYDHRAPQALLALIIIFTLFLTASILSAYRDRRWQMKDFRPEVSL</sequence>
<dbReference type="InterPro" id="IPR013525">
    <property type="entry name" value="ABC2_TM"/>
</dbReference>
<dbReference type="RefSeq" id="WP_005520991.1">
    <property type="nucleotide sequence ID" value="NZ_CP050134.2"/>
</dbReference>
<dbReference type="NCBIfam" id="TIGR03057">
    <property type="entry name" value="xxxLxxG_by_4"/>
    <property type="match status" value="2"/>
</dbReference>
<dbReference type="GO" id="GO:0140359">
    <property type="term" value="F:ABC-type transporter activity"/>
    <property type="evidence" value="ECO:0007669"/>
    <property type="project" value="InterPro"/>
</dbReference>
<dbReference type="Gene3D" id="1.10.287.950">
    <property type="entry name" value="Methyl-accepting chemotaxis protein"/>
    <property type="match status" value="1"/>
</dbReference>
<keyword evidence="2" id="KW-0812">Transmembrane</keyword>
<dbReference type="PANTHER" id="PTHR43077">
    <property type="entry name" value="TRANSPORT PERMEASE YVFS-RELATED"/>
    <property type="match status" value="1"/>
</dbReference>
<dbReference type="AlphaFoldDB" id="A0A6H9XCF2"/>
<proteinExistence type="predicted"/>
<feature type="domain" description="ABC-2 type transporter transmembrane" evidence="5">
    <location>
        <begin position="25"/>
        <end position="166"/>
    </location>
</feature>
<dbReference type="SUPFAM" id="SSF58104">
    <property type="entry name" value="Methyl-accepting chemotaxis protein (MCP) signaling domain"/>
    <property type="match status" value="1"/>
</dbReference>
<dbReference type="InterPro" id="IPR023908">
    <property type="entry name" value="xxxLxxG_rpt"/>
</dbReference>
<dbReference type="Gene3D" id="3.40.1710.10">
    <property type="entry name" value="abc type-2 transporter like domain"/>
    <property type="match status" value="1"/>
</dbReference>
<dbReference type="GO" id="GO:0016020">
    <property type="term" value="C:membrane"/>
    <property type="evidence" value="ECO:0007669"/>
    <property type="project" value="UniProtKB-SubCell"/>
</dbReference>
<dbReference type="Pfam" id="PF12698">
    <property type="entry name" value="ABC2_membrane_3"/>
    <property type="match status" value="2"/>
</dbReference>
<evidence type="ECO:0000313" key="7">
    <source>
        <dbReference type="Proteomes" id="UP000249886"/>
    </source>
</evidence>
<dbReference type="Proteomes" id="UP000249886">
    <property type="component" value="Unassembled WGS sequence"/>
</dbReference>
<dbReference type="InterPro" id="IPR017500">
    <property type="entry name" value="Phage_infect_YhgE_N"/>
</dbReference>
<dbReference type="InterPro" id="IPR051328">
    <property type="entry name" value="T7SS_ABC-Transporter"/>
</dbReference>
<dbReference type="GeneID" id="84573986"/>
<evidence type="ECO:0000256" key="3">
    <source>
        <dbReference type="ARBA" id="ARBA00022989"/>
    </source>
</evidence>